<keyword evidence="1" id="KW-0472">Membrane</keyword>
<dbReference type="EMBL" id="FNFL01000001">
    <property type="protein sequence ID" value="SDJ78343.1"/>
    <property type="molecule type" value="Genomic_DNA"/>
</dbReference>
<dbReference type="Proteomes" id="UP000198694">
    <property type="component" value="Unassembled WGS sequence"/>
</dbReference>
<dbReference type="RefSeq" id="WP_175559227.1">
    <property type="nucleotide sequence ID" value="NZ_FNFL01000001.1"/>
</dbReference>
<evidence type="ECO:0000313" key="3">
    <source>
        <dbReference type="Proteomes" id="UP000198694"/>
    </source>
</evidence>
<sequence>MLSGFLVLIGLCGCEIIIAKLVIKDKAVFLMDIDEFFDWNGGPTKDDRGRTD</sequence>
<evidence type="ECO:0000256" key="1">
    <source>
        <dbReference type="SAM" id="Phobius"/>
    </source>
</evidence>
<proteinExistence type="predicted"/>
<keyword evidence="1" id="KW-0812">Transmembrane</keyword>
<accession>A0A1G8WJU5</accession>
<dbReference type="AlphaFoldDB" id="A0A1G8WJU5"/>
<organism evidence="2 3">
    <name type="scientific">Sediminibacillus albus</name>
    <dbReference type="NCBI Taxonomy" id="407036"/>
    <lineage>
        <taxon>Bacteria</taxon>
        <taxon>Bacillati</taxon>
        <taxon>Bacillota</taxon>
        <taxon>Bacilli</taxon>
        <taxon>Bacillales</taxon>
        <taxon>Bacillaceae</taxon>
        <taxon>Sediminibacillus</taxon>
    </lineage>
</organism>
<evidence type="ECO:0000313" key="2">
    <source>
        <dbReference type="EMBL" id="SDJ78343.1"/>
    </source>
</evidence>
<protein>
    <submittedName>
        <fullName evidence="2">Uncharacterized protein</fullName>
    </submittedName>
</protein>
<gene>
    <name evidence="2" type="ORF">SAMN05216243_0837</name>
</gene>
<keyword evidence="1" id="KW-1133">Transmembrane helix</keyword>
<name>A0A1G8WJU5_9BACI</name>
<dbReference type="STRING" id="407036.SAMN05216243_0837"/>
<feature type="transmembrane region" description="Helical" evidence="1">
    <location>
        <begin position="6"/>
        <end position="23"/>
    </location>
</feature>
<reference evidence="2 3" key="1">
    <citation type="submission" date="2016-10" db="EMBL/GenBank/DDBJ databases">
        <authorList>
            <person name="de Groot N.N."/>
        </authorList>
    </citation>
    <scope>NUCLEOTIDE SEQUENCE [LARGE SCALE GENOMIC DNA]</scope>
    <source>
        <strain evidence="2 3">CGMCC 1.6502</strain>
    </source>
</reference>
<keyword evidence="3" id="KW-1185">Reference proteome</keyword>